<sequence>MLLLDHFDSFTNKITSLIIGLIKMIHKNQLDNIDEKISQLDLAIQNLLESTLETFDNDKYYGVECAFILDHALNIKMHFFKTHPEYAPPHLQGRETEYDKIIHIREKNPQDRLEQIDPNFLLE</sequence>
<evidence type="ECO:0000313" key="2">
    <source>
        <dbReference type="Proteomes" id="UP001632339"/>
    </source>
</evidence>
<protein>
    <submittedName>
        <fullName evidence="1">Uncharacterized protein</fullName>
    </submittedName>
</protein>
<comment type="caution">
    <text evidence="1">The sequence shown here is derived from an EMBL/GenBank/DDBJ whole genome shotgun (WGS) entry which is preliminary data.</text>
</comment>
<dbReference type="EMBL" id="JBJXCW010000007">
    <property type="protein sequence ID" value="MFN0297614.1"/>
    <property type="molecule type" value="Genomic_DNA"/>
</dbReference>
<dbReference type="Proteomes" id="UP001632339">
    <property type="component" value="Unassembled WGS sequence"/>
</dbReference>
<accession>A0ABW9JV72</accession>
<reference evidence="1 2" key="1">
    <citation type="submission" date="2024-12" db="EMBL/GenBank/DDBJ databases">
        <title>C001-4G Acinetobacter sp. assembled genome.</title>
        <authorList>
            <person name="D'Arcy K."/>
            <person name="Kingdon A.D.H."/>
            <person name="Breen A."/>
            <person name="Mckeown C."/>
            <person name="Allman E."/>
            <person name="Sharma P."/>
            <person name="Mcleman A."/>
            <person name="Roberts A.P."/>
        </authorList>
    </citation>
    <scope>NUCLEOTIDE SEQUENCE [LARGE SCALE GENOMIC DNA]</scope>
    <source>
        <strain evidence="1 2">C1-4G</strain>
    </source>
</reference>
<organism evidence="1 2">
    <name type="scientific">Acinetobacter albensis</name>
    <dbReference type="NCBI Taxonomy" id="1673609"/>
    <lineage>
        <taxon>Bacteria</taxon>
        <taxon>Pseudomonadati</taxon>
        <taxon>Pseudomonadota</taxon>
        <taxon>Gammaproteobacteria</taxon>
        <taxon>Moraxellales</taxon>
        <taxon>Moraxellaceae</taxon>
        <taxon>Acinetobacter</taxon>
    </lineage>
</organism>
<name>A0ABW9JV72_9GAMM</name>
<proteinExistence type="predicted"/>
<gene>
    <name evidence="1" type="ORF">ACKVE0_08760</name>
</gene>
<keyword evidence="2" id="KW-1185">Reference proteome</keyword>
<evidence type="ECO:0000313" key="1">
    <source>
        <dbReference type="EMBL" id="MFN0297614.1"/>
    </source>
</evidence>
<dbReference type="RefSeq" id="WP_409140215.1">
    <property type="nucleotide sequence ID" value="NZ_JBJXCW010000007.1"/>
</dbReference>